<evidence type="ECO:0000256" key="1">
    <source>
        <dbReference type="ARBA" id="ARBA00004701"/>
    </source>
</evidence>
<evidence type="ECO:0000256" key="2">
    <source>
        <dbReference type="ARBA" id="ARBA00006601"/>
    </source>
</evidence>
<feature type="binding site" evidence="12">
    <location>
        <position position="128"/>
    </location>
    <ligand>
        <name>NAD(+)</name>
        <dbReference type="ChEBI" id="CHEBI:57540"/>
    </ligand>
</feature>
<dbReference type="GO" id="GO:0051287">
    <property type="term" value="F:NAD binding"/>
    <property type="evidence" value="ECO:0007669"/>
    <property type="project" value="InterPro"/>
</dbReference>
<dbReference type="FunFam" id="1.20.5.100:FF:000001">
    <property type="entry name" value="UDP-glucose 6-dehydrogenase"/>
    <property type="match status" value="1"/>
</dbReference>
<dbReference type="RefSeq" id="WP_194536215.1">
    <property type="nucleotide sequence ID" value="NZ_JACEFB010000001.1"/>
</dbReference>
<evidence type="ECO:0000256" key="5">
    <source>
        <dbReference type="ARBA" id="ARBA00023002"/>
    </source>
</evidence>
<dbReference type="PIRSF" id="PIRSF000124">
    <property type="entry name" value="UDPglc_GDPman_dh"/>
    <property type="match status" value="1"/>
</dbReference>
<dbReference type="SUPFAM" id="SSF48179">
    <property type="entry name" value="6-phosphogluconate dehydrogenase C-terminal domain-like"/>
    <property type="match status" value="1"/>
</dbReference>
<evidence type="ECO:0000256" key="8">
    <source>
        <dbReference type="ARBA" id="ARBA00053241"/>
    </source>
</evidence>
<evidence type="ECO:0000256" key="11">
    <source>
        <dbReference type="PIRSR" id="PIRSR500134-2"/>
    </source>
</evidence>
<dbReference type="GO" id="GO:0006065">
    <property type="term" value="P:UDP-glucuronate biosynthetic process"/>
    <property type="evidence" value="ECO:0007669"/>
    <property type="project" value="UniProtKB-UniPathway"/>
</dbReference>
<feature type="binding site" evidence="11">
    <location>
        <position position="330"/>
    </location>
    <ligand>
        <name>substrate</name>
    </ligand>
</feature>
<evidence type="ECO:0000313" key="14">
    <source>
        <dbReference type="EMBL" id="MBA2224797.1"/>
    </source>
</evidence>
<feature type="binding site" evidence="12">
    <location>
        <position position="161"/>
    </location>
    <ligand>
        <name>NAD(+)</name>
        <dbReference type="ChEBI" id="CHEBI:57540"/>
    </ligand>
</feature>
<comment type="similarity">
    <text evidence="2 9">Belongs to the UDP-glucose/GDP-mannose dehydrogenase family.</text>
</comment>
<dbReference type="AlphaFoldDB" id="A0A7V9AAJ9"/>
<dbReference type="InterPro" id="IPR017476">
    <property type="entry name" value="UDP-Glc/GDP-Man"/>
</dbReference>
<comment type="caution">
    <text evidence="14">The sequence shown here is derived from an EMBL/GenBank/DDBJ whole genome shotgun (WGS) entry which is preliminary data.</text>
</comment>
<evidence type="ECO:0000256" key="4">
    <source>
        <dbReference type="ARBA" id="ARBA00015132"/>
    </source>
</evidence>
<dbReference type="EC" id="1.1.1.22" evidence="3 9"/>
<sequence>MRIAVIGTGYVGLVTGTCLAESGNDVVCVDNNVQKIAILQEGRLPIYEPGLLELVQRNQREGRLHFTTDLSAAVQEAQLIFVAVGTPPTPEGAADLSAVFSVVDAVAQALRGVSPPPTSPRILVIKSTVPVGTNARISARLQELGCAHLLEVASNPEFLKEGAAIEDFMKPDRVVVGVRRPEVAEVLRELYAPFLRTDRPFLVMSPESAEMTKYAANAMLATKISFINEMANLCDRLGADIHDVRRGIGHDQRIGFQFLFPGPGYGGSCFPKDVGAVIAMGRQVGCPMRLMEAVDAVNHAQKQILFRKISAHYRGQLAGLTIAIWGLSFKPRTDDIREAPSLVLIEALLREQVHLRVHDPEAMHNVRALYGDRLYYARNPYDAVQGADALVIVTEWAEFRHPDFALIRQLMKGHVIFDGRNIYEPRQMANWGFTYYGIGRGLPLDLPPSESEDPK</sequence>
<organism evidence="14 15">
    <name type="scientific">Thermogemmata fonticola</name>
    <dbReference type="NCBI Taxonomy" id="2755323"/>
    <lineage>
        <taxon>Bacteria</taxon>
        <taxon>Pseudomonadati</taxon>
        <taxon>Planctomycetota</taxon>
        <taxon>Planctomycetia</taxon>
        <taxon>Gemmatales</taxon>
        <taxon>Gemmataceae</taxon>
        <taxon>Thermogemmata</taxon>
    </lineage>
</organism>
<feature type="domain" description="UDP-glucose/GDP-mannose dehydrogenase C-terminal" evidence="13">
    <location>
        <begin position="323"/>
        <end position="425"/>
    </location>
</feature>
<dbReference type="InterPro" id="IPR014027">
    <property type="entry name" value="UDP-Glc/GDP-Man_DH_C"/>
</dbReference>
<feature type="binding site" evidence="11">
    <location>
        <begin position="158"/>
        <end position="161"/>
    </location>
    <ligand>
        <name>substrate</name>
    </ligand>
</feature>
<keyword evidence="5 9" id="KW-0560">Oxidoreductase</keyword>
<feature type="binding site" evidence="11">
    <location>
        <position position="213"/>
    </location>
    <ligand>
        <name>substrate</name>
    </ligand>
</feature>
<dbReference type="EMBL" id="JACEFB010000001">
    <property type="protein sequence ID" value="MBA2224797.1"/>
    <property type="molecule type" value="Genomic_DNA"/>
</dbReference>
<reference evidence="14 15" key="1">
    <citation type="submission" date="2020-07" db="EMBL/GenBank/DDBJ databases">
        <title>Thermogemmata thermophila gen. nov., sp. nov., a novel moderate thermophilic planctomycete from a Kamchatka hot spring.</title>
        <authorList>
            <person name="Elcheninov A.G."/>
            <person name="Podosokorskaya O.A."/>
            <person name="Kovaleva O.L."/>
            <person name="Novikov A."/>
            <person name="Bonch-Osmolovskaya E.A."/>
            <person name="Toshchakov S.V."/>
            <person name="Kublanov I.V."/>
        </authorList>
    </citation>
    <scope>NUCLEOTIDE SEQUENCE [LARGE SCALE GENOMIC DNA]</scope>
    <source>
        <strain evidence="14 15">2918</strain>
    </source>
</reference>
<feature type="binding site" evidence="11">
    <location>
        <position position="266"/>
    </location>
    <ligand>
        <name>substrate</name>
    </ligand>
</feature>
<dbReference type="InterPro" id="IPR001732">
    <property type="entry name" value="UDP-Glc/GDP-Man_DH_N"/>
</dbReference>
<dbReference type="GO" id="GO:0003979">
    <property type="term" value="F:UDP-glucose 6-dehydrogenase activity"/>
    <property type="evidence" value="ECO:0007669"/>
    <property type="project" value="UniProtKB-EC"/>
</dbReference>
<evidence type="ECO:0000256" key="10">
    <source>
        <dbReference type="PIRSR" id="PIRSR500134-1"/>
    </source>
</evidence>
<keyword evidence="15" id="KW-1185">Reference proteome</keyword>
<feature type="binding site" evidence="12">
    <location>
        <position position="86"/>
    </location>
    <ligand>
        <name>NAD(+)</name>
        <dbReference type="ChEBI" id="CHEBI:57540"/>
    </ligand>
</feature>
<dbReference type="PIRSF" id="PIRSF500134">
    <property type="entry name" value="UDPglc_DH_bac"/>
    <property type="match status" value="1"/>
</dbReference>
<dbReference type="SUPFAM" id="SSF51735">
    <property type="entry name" value="NAD(P)-binding Rossmann-fold domains"/>
    <property type="match status" value="1"/>
</dbReference>
<feature type="binding site" evidence="12">
    <location>
        <position position="30"/>
    </location>
    <ligand>
        <name>NAD(+)</name>
        <dbReference type="ChEBI" id="CHEBI:57540"/>
    </ligand>
</feature>
<proteinExistence type="inferred from homology"/>
<comment type="function">
    <text evidence="8">Catalyzes the conversion of UDP-glucose into UDP-glucuronate, one of the precursors of teichuronic acid.</text>
</comment>
<dbReference type="Pfam" id="PF03721">
    <property type="entry name" value="UDPG_MGDP_dh_N"/>
    <property type="match status" value="1"/>
</dbReference>
<dbReference type="InterPro" id="IPR028357">
    <property type="entry name" value="UDPglc_DH_bac"/>
</dbReference>
<comment type="catalytic activity">
    <reaction evidence="7 9">
        <text>UDP-alpha-D-glucose + 2 NAD(+) + H2O = UDP-alpha-D-glucuronate + 2 NADH + 3 H(+)</text>
        <dbReference type="Rhea" id="RHEA:23596"/>
        <dbReference type="ChEBI" id="CHEBI:15377"/>
        <dbReference type="ChEBI" id="CHEBI:15378"/>
        <dbReference type="ChEBI" id="CHEBI:57540"/>
        <dbReference type="ChEBI" id="CHEBI:57945"/>
        <dbReference type="ChEBI" id="CHEBI:58052"/>
        <dbReference type="ChEBI" id="CHEBI:58885"/>
        <dbReference type="EC" id="1.1.1.22"/>
    </reaction>
</comment>
<dbReference type="Pfam" id="PF03720">
    <property type="entry name" value="UDPG_MGDP_dh_C"/>
    <property type="match status" value="1"/>
</dbReference>
<dbReference type="InterPro" id="IPR036220">
    <property type="entry name" value="UDP-Glc/GDP-Man_DH_C_sf"/>
</dbReference>
<dbReference type="InterPro" id="IPR036291">
    <property type="entry name" value="NAD(P)-bd_dom_sf"/>
</dbReference>
<comment type="pathway">
    <text evidence="1">Nucleotide-sugar biosynthesis; UDP-alpha-D-glucuronate biosynthesis; UDP-alpha-D-glucuronate from UDP-alpha-D-glucose: step 1/1.</text>
</comment>
<dbReference type="GO" id="GO:0000271">
    <property type="term" value="P:polysaccharide biosynthetic process"/>
    <property type="evidence" value="ECO:0007669"/>
    <property type="project" value="InterPro"/>
</dbReference>
<dbReference type="NCBIfam" id="TIGR03026">
    <property type="entry name" value="NDP-sugDHase"/>
    <property type="match status" value="1"/>
</dbReference>
<feature type="binding site" evidence="12">
    <location>
        <position position="272"/>
    </location>
    <ligand>
        <name>NAD(+)</name>
        <dbReference type="ChEBI" id="CHEBI:57540"/>
    </ligand>
</feature>
<evidence type="ECO:0000313" key="15">
    <source>
        <dbReference type="Proteomes" id="UP000542342"/>
    </source>
</evidence>
<feature type="binding site" evidence="12">
    <location>
        <position position="35"/>
    </location>
    <ligand>
        <name>NAD(+)</name>
        <dbReference type="ChEBI" id="CHEBI:57540"/>
    </ligand>
</feature>
<accession>A0A7V9AAJ9</accession>
<dbReference type="InterPro" id="IPR008927">
    <property type="entry name" value="6-PGluconate_DH-like_C_sf"/>
</dbReference>
<dbReference type="UniPathway" id="UPA00038">
    <property type="reaction ID" value="UER00491"/>
</dbReference>
<dbReference type="PANTHER" id="PTHR43750">
    <property type="entry name" value="UDP-GLUCOSE 6-DEHYDROGENASE TUAD"/>
    <property type="match status" value="1"/>
</dbReference>
<feature type="binding site" evidence="11">
    <location>
        <begin position="258"/>
        <end position="262"/>
    </location>
    <ligand>
        <name>substrate</name>
    </ligand>
</feature>
<dbReference type="Gene3D" id="3.40.50.720">
    <property type="entry name" value="NAD(P)-binding Rossmann-like Domain"/>
    <property type="match status" value="2"/>
</dbReference>
<evidence type="ECO:0000256" key="3">
    <source>
        <dbReference type="ARBA" id="ARBA00012954"/>
    </source>
</evidence>
<dbReference type="Proteomes" id="UP000542342">
    <property type="component" value="Unassembled WGS sequence"/>
</dbReference>
<protein>
    <recommendedName>
        <fullName evidence="4 9">UDP-glucose 6-dehydrogenase</fullName>
        <ecNumber evidence="3 9">1.1.1.22</ecNumber>
    </recommendedName>
</protein>
<dbReference type="PANTHER" id="PTHR43750:SF3">
    <property type="entry name" value="UDP-GLUCOSE 6-DEHYDROGENASE TUAD"/>
    <property type="match status" value="1"/>
</dbReference>
<evidence type="ECO:0000256" key="6">
    <source>
        <dbReference type="ARBA" id="ARBA00023027"/>
    </source>
</evidence>
<name>A0A7V9AAJ9_9BACT</name>
<dbReference type="Gene3D" id="1.20.5.100">
    <property type="entry name" value="Cytochrome c1, transmembrane anchor, C-terminal"/>
    <property type="match status" value="1"/>
</dbReference>
<keyword evidence="6 9" id="KW-0520">NAD</keyword>
<feature type="binding site" evidence="12">
    <location>
        <position position="337"/>
    </location>
    <ligand>
        <name>NAD(+)</name>
        <dbReference type="ChEBI" id="CHEBI:57540"/>
    </ligand>
</feature>
<dbReference type="InterPro" id="IPR014026">
    <property type="entry name" value="UDP-Glc/GDP-Man_DH_dimer"/>
</dbReference>
<gene>
    <name evidence="14" type="ORF">H0921_01320</name>
</gene>
<feature type="active site" description="Nucleophile" evidence="10">
    <location>
        <position position="269"/>
    </location>
</feature>
<dbReference type="SUPFAM" id="SSF52413">
    <property type="entry name" value="UDP-glucose/GDP-mannose dehydrogenase C-terminal domain"/>
    <property type="match status" value="1"/>
</dbReference>
<dbReference type="SMART" id="SM00984">
    <property type="entry name" value="UDPG_MGDP_dh_C"/>
    <property type="match status" value="1"/>
</dbReference>
<evidence type="ECO:0000256" key="12">
    <source>
        <dbReference type="PIRSR" id="PIRSR500134-3"/>
    </source>
</evidence>
<evidence type="ECO:0000259" key="13">
    <source>
        <dbReference type="SMART" id="SM00984"/>
    </source>
</evidence>
<dbReference type="Pfam" id="PF00984">
    <property type="entry name" value="UDPG_MGDP_dh"/>
    <property type="match status" value="1"/>
</dbReference>
<evidence type="ECO:0000256" key="9">
    <source>
        <dbReference type="PIRNR" id="PIRNR000124"/>
    </source>
</evidence>
<evidence type="ECO:0000256" key="7">
    <source>
        <dbReference type="ARBA" id="ARBA00047473"/>
    </source>
</evidence>